<sequence>MDKNRNLQWIFLIFVISQHVVICQKLTENENLMRLRDCGKQFLPQPSRNDTGVEFNYFNGTTEDAGFLLWITQINKNTKLRFNQSTAFPISDRHVLTSSQVVMTGTQHWSLDGLHFKDPEHYANDNKEKRDCYATVPPHIANNLIIHGKGKTFKVLRGYVFNICNTDKFEENYSPLLLEIDPPIRLDIPCLFEAKPLDEEKNRKVVDSSDFDAYGLDGTSMKHHRVKYDGIQSEYTRYRYMKIKPFYQSSNDRGGPLVLNLDGKSTVAGLKASSTDIYNGLIYFNFIPMLEDRICEHSGVCSVENLAEALKKLPSTEAPPPTKSTEDGRHSQVTPSGAGNSGTPRQPSPDADDEVEPKRPTYSEGVEPEERESEEDKEDTDILLDKDFNRGTSLVNLNFLIFVCVFLVFLFEMR</sequence>
<accession>E3N604</accession>
<dbReference type="InterPro" id="IPR005514">
    <property type="entry name" value="DUF316"/>
</dbReference>
<protein>
    <submittedName>
        <fullName evidence="4">Uncharacterized protein</fullName>
    </submittedName>
</protein>
<dbReference type="Pfam" id="PF03761">
    <property type="entry name" value="DUF316"/>
    <property type="match status" value="1"/>
</dbReference>
<evidence type="ECO:0000313" key="4">
    <source>
        <dbReference type="EMBL" id="EFO87418.1"/>
    </source>
</evidence>
<dbReference type="Proteomes" id="UP000008281">
    <property type="component" value="Unassembled WGS sequence"/>
</dbReference>
<proteinExistence type="predicted"/>
<name>E3N604_CAERE</name>
<feature type="transmembrane region" description="Helical" evidence="2">
    <location>
        <begin position="393"/>
        <end position="411"/>
    </location>
</feature>
<keyword evidence="3" id="KW-0732">Signal</keyword>
<feature type="signal peptide" evidence="3">
    <location>
        <begin position="1"/>
        <end position="23"/>
    </location>
</feature>
<dbReference type="HOGENOM" id="CLU_059446_0_0_1"/>
<keyword evidence="2" id="KW-1133">Transmembrane helix</keyword>
<reference evidence="4" key="1">
    <citation type="submission" date="2007-07" db="EMBL/GenBank/DDBJ databases">
        <title>PCAP assembly of the Caenorhabditis remanei genome.</title>
        <authorList>
            <consortium name="The Caenorhabditis remanei Sequencing Consortium"/>
            <person name="Wilson R.K."/>
        </authorList>
    </citation>
    <scope>NUCLEOTIDE SEQUENCE [LARGE SCALE GENOMIC DNA]</scope>
    <source>
        <strain evidence="4">PB4641</strain>
    </source>
</reference>
<dbReference type="PANTHER" id="PTHR34005">
    <property type="entry name" value="PROTEIN CBG15054-RELATED"/>
    <property type="match status" value="1"/>
</dbReference>
<feature type="compositionally biased region" description="Acidic residues" evidence="1">
    <location>
        <begin position="366"/>
        <end position="379"/>
    </location>
</feature>
<feature type="compositionally biased region" description="Polar residues" evidence="1">
    <location>
        <begin position="331"/>
        <end position="345"/>
    </location>
</feature>
<keyword evidence="2" id="KW-0812">Transmembrane</keyword>
<keyword evidence="2" id="KW-0472">Membrane</keyword>
<evidence type="ECO:0000313" key="5">
    <source>
        <dbReference type="Proteomes" id="UP000008281"/>
    </source>
</evidence>
<evidence type="ECO:0000256" key="3">
    <source>
        <dbReference type="SAM" id="SignalP"/>
    </source>
</evidence>
<feature type="region of interest" description="Disordered" evidence="1">
    <location>
        <begin position="312"/>
        <end position="379"/>
    </location>
</feature>
<evidence type="ECO:0000256" key="2">
    <source>
        <dbReference type="SAM" id="Phobius"/>
    </source>
</evidence>
<organism evidence="5">
    <name type="scientific">Caenorhabditis remanei</name>
    <name type="common">Caenorhabditis vulgaris</name>
    <dbReference type="NCBI Taxonomy" id="31234"/>
    <lineage>
        <taxon>Eukaryota</taxon>
        <taxon>Metazoa</taxon>
        <taxon>Ecdysozoa</taxon>
        <taxon>Nematoda</taxon>
        <taxon>Chromadorea</taxon>
        <taxon>Rhabditida</taxon>
        <taxon>Rhabditina</taxon>
        <taxon>Rhabditomorpha</taxon>
        <taxon>Rhabditoidea</taxon>
        <taxon>Rhabditidae</taxon>
        <taxon>Peloderinae</taxon>
        <taxon>Caenorhabditis</taxon>
    </lineage>
</organism>
<evidence type="ECO:0000256" key="1">
    <source>
        <dbReference type="SAM" id="MobiDB-lite"/>
    </source>
</evidence>
<keyword evidence="5" id="KW-1185">Reference proteome</keyword>
<feature type="chain" id="PRO_5015090081" evidence="3">
    <location>
        <begin position="24"/>
        <end position="414"/>
    </location>
</feature>
<dbReference type="EMBL" id="DS268535">
    <property type="protein sequence ID" value="EFO87418.1"/>
    <property type="molecule type" value="Genomic_DNA"/>
</dbReference>
<dbReference type="PANTHER" id="PTHR34005:SF2">
    <property type="entry name" value="DUF4817 DOMAIN-CONTAINING PROTEIN-RELATED"/>
    <property type="match status" value="1"/>
</dbReference>
<dbReference type="AlphaFoldDB" id="E3N604"/>
<gene>
    <name evidence="4" type="ORF">CRE_30366</name>
</gene>
<dbReference type="OrthoDB" id="5877508at2759"/>
<dbReference type="FunCoup" id="E3N604">
    <property type="interactions" value="436"/>
</dbReference>